<feature type="transmembrane region" description="Helical" evidence="5">
    <location>
        <begin position="81"/>
        <end position="99"/>
    </location>
</feature>
<dbReference type="Pfam" id="PF01740">
    <property type="entry name" value="STAS"/>
    <property type="match status" value="1"/>
</dbReference>
<reference evidence="7 8" key="1">
    <citation type="submission" date="2023-10" db="EMBL/GenBank/DDBJ databases">
        <title>Chromosome-scale genome assembly provides insights into flower coloration mechanisms of Canna indica.</title>
        <authorList>
            <person name="Li C."/>
        </authorList>
    </citation>
    <scope>NUCLEOTIDE SEQUENCE [LARGE SCALE GENOMIC DNA]</scope>
    <source>
        <tissue evidence="7">Flower</tissue>
    </source>
</reference>
<keyword evidence="3 5" id="KW-1133">Transmembrane helix</keyword>
<dbReference type="NCBIfam" id="TIGR00815">
    <property type="entry name" value="sulP"/>
    <property type="match status" value="1"/>
</dbReference>
<dbReference type="InterPro" id="IPR018045">
    <property type="entry name" value="S04_transporter_CS"/>
</dbReference>
<dbReference type="GO" id="GO:0016020">
    <property type="term" value="C:membrane"/>
    <property type="evidence" value="ECO:0007669"/>
    <property type="project" value="UniProtKB-SubCell"/>
</dbReference>
<keyword evidence="8" id="KW-1185">Reference proteome</keyword>
<organism evidence="7 8">
    <name type="scientific">Canna indica</name>
    <name type="common">Indian-shot</name>
    <dbReference type="NCBI Taxonomy" id="4628"/>
    <lineage>
        <taxon>Eukaryota</taxon>
        <taxon>Viridiplantae</taxon>
        <taxon>Streptophyta</taxon>
        <taxon>Embryophyta</taxon>
        <taxon>Tracheophyta</taxon>
        <taxon>Spermatophyta</taxon>
        <taxon>Magnoliopsida</taxon>
        <taxon>Liliopsida</taxon>
        <taxon>Zingiberales</taxon>
        <taxon>Cannaceae</taxon>
        <taxon>Canna</taxon>
    </lineage>
</organism>
<sequence>MESSAMPEEVQVQRMKVNFSDNRSFLSSFGYDLKETLLPDDPFRHLKGQPPGKVALGLLQYFAPIFEWAPKYTFAKFRYDLLAGITIASLAIPQGISYARLADLPPVVGLYGSFVPPLVYAIFGSSNNLAVGPVAGISILQASLIGHEVSVEEDPKLYANLLFTTAFFTGIIQAALGIFRLGILVDFLSRSTITGFMGGTACIVILQQMKGFFGLKHFTTKTDIVSSLRSLFTQTDEWKWESVLLGLFFLAFLLGTKHVRTKFPRLFWLSVIAPLIVVVVGCLFAYLADLEKHGIRIVGSLSKGLNPVSIYDLNFQSEHLSVVLNASLITAILALSEGIAVGRSLGLLKNEQIDGNKEMIAFGFMNLIGSFFSCYLTTGPFSKSAVNYHAGCKTPMSNVVMALCMMLVLLFLAPVFKYTPLVALSAIITAAMVGLIEYEEAYHLFKVDKYDFIICMAAFIGVLFFNMTTGLAISIGLSILRALLYIARPPGCKLANIGGTEIYRDVQQYPNSYLLPNIMILQIGSPIYFATAGYLKGRILRWVEEQENLSGNDGDLQHVILDMGGVTAIDNTGIGMLFDVHRDLQKKGIKIALVNPRLYVVEKLVASGLMEAMGGEENGFLSVKEAVAACRFSMTRA</sequence>
<evidence type="ECO:0000259" key="6">
    <source>
        <dbReference type="PROSITE" id="PS50801"/>
    </source>
</evidence>
<evidence type="ECO:0000313" key="8">
    <source>
        <dbReference type="Proteomes" id="UP001327560"/>
    </source>
</evidence>
<dbReference type="Proteomes" id="UP001327560">
    <property type="component" value="Chromosome 2"/>
</dbReference>
<evidence type="ECO:0000313" key="7">
    <source>
        <dbReference type="EMBL" id="WOK98623.1"/>
    </source>
</evidence>
<feature type="transmembrane region" description="Helical" evidence="5">
    <location>
        <begin position="119"/>
        <end position="145"/>
    </location>
</feature>
<comment type="subcellular location">
    <subcellularLocation>
        <location evidence="1">Membrane</location>
        <topology evidence="1">Multi-pass membrane protein</topology>
    </subcellularLocation>
</comment>
<dbReference type="InterPro" id="IPR002645">
    <property type="entry name" value="STAS_dom"/>
</dbReference>
<feature type="transmembrane region" description="Helical" evidence="5">
    <location>
        <begin position="359"/>
        <end position="378"/>
    </location>
</feature>
<evidence type="ECO:0000256" key="2">
    <source>
        <dbReference type="ARBA" id="ARBA00022692"/>
    </source>
</evidence>
<evidence type="ECO:0000256" key="4">
    <source>
        <dbReference type="ARBA" id="ARBA00023136"/>
    </source>
</evidence>
<feature type="transmembrane region" description="Helical" evidence="5">
    <location>
        <begin position="187"/>
        <end position="206"/>
    </location>
</feature>
<keyword evidence="2 5" id="KW-0812">Transmembrane</keyword>
<evidence type="ECO:0000256" key="3">
    <source>
        <dbReference type="ARBA" id="ARBA00022989"/>
    </source>
</evidence>
<dbReference type="GO" id="GO:0008271">
    <property type="term" value="F:secondary active sulfate transmembrane transporter activity"/>
    <property type="evidence" value="ECO:0007669"/>
    <property type="project" value="InterPro"/>
</dbReference>
<feature type="domain" description="STAS" evidence="6">
    <location>
        <begin position="508"/>
        <end position="630"/>
    </location>
</feature>
<protein>
    <recommendedName>
        <fullName evidence="6">STAS domain-containing protein</fullName>
    </recommendedName>
</protein>
<name>A0AAQ3K050_9LILI</name>
<keyword evidence="4 5" id="KW-0472">Membrane</keyword>
<feature type="transmembrane region" description="Helical" evidence="5">
    <location>
        <begin position="267"/>
        <end position="287"/>
    </location>
</feature>
<dbReference type="InterPro" id="IPR011547">
    <property type="entry name" value="SLC26A/SulP_dom"/>
</dbReference>
<gene>
    <name evidence="7" type="ORF">Cni_G07335</name>
</gene>
<feature type="transmembrane region" description="Helical" evidence="5">
    <location>
        <begin position="320"/>
        <end position="339"/>
    </location>
</feature>
<accession>A0AAQ3K050</accession>
<dbReference type="PROSITE" id="PS01130">
    <property type="entry name" value="SLC26A"/>
    <property type="match status" value="1"/>
</dbReference>
<dbReference type="AlphaFoldDB" id="A0AAQ3K050"/>
<dbReference type="CDD" id="cd07042">
    <property type="entry name" value="STAS_SulP_like_sulfate_transporter"/>
    <property type="match status" value="1"/>
</dbReference>
<dbReference type="Gene3D" id="3.30.750.24">
    <property type="entry name" value="STAS domain"/>
    <property type="match status" value="1"/>
</dbReference>
<dbReference type="SUPFAM" id="SSF52091">
    <property type="entry name" value="SpoIIaa-like"/>
    <property type="match status" value="1"/>
</dbReference>
<feature type="transmembrane region" description="Helical" evidence="5">
    <location>
        <begin position="450"/>
        <end position="480"/>
    </location>
</feature>
<feature type="transmembrane region" description="Helical" evidence="5">
    <location>
        <begin position="513"/>
        <end position="535"/>
    </location>
</feature>
<feature type="transmembrane region" description="Helical" evidence="5">
    <location>
        <begin position="399"/>
        <end position="416"/>
    </location>
</feature>
<evidence type="ECO:0000256" key="5">
    <source>
        <dbReference type="SAM" id="Phobius"/>
    </source>
</evidence>
<feature type="transmembrane region" description="Helical" evidence="5">
    <location>
        <begin position="422"/>
        <end position="438"/>
    </location>
</feature>
<evidence type="ECO:0000256" key="1">
    <source>
        <dbReference type="ARBA" id="ARBA00004141"/>
    </source>
</evidence>
<dbReference type="InterPro" id="IPR036513">
    <property type="entry name" value="STAS_dom_sf"/>
</dbReference>
<feature type="transmembrane region" description="Helical" evidence="5">
    <location>
        <begin position="157"/>
        <end position="181"/>
    </location>
</feature>
<proteinExistence type="predicted"/>
<dbReference type="PROSITE" id="PS50801">
    <property type="entry name" value="STAS"/>
    <property type="match status" value="1"/>
</dbReference>
<dbReference type="EMBL" id="CP136891">
    <property type="protein sequence ID" value="WOK98623.1"/>
    <property type="molecule type" value="Genomic_DNA"/>
</dbReference>
<dbReference type="InterPro" id="IPR001902">
    <property type="entry name" value="SLC26A/SulP_fam"/>
</dbReference>
<dbReference type="PANTHER" id="PTHR11814">
    <property type="entry name" value="SULFATE TRANSPORTER"/>
    <property type="match status" value="1"/>
</dbReference>
<dbReference type="Pfam" id="PF00916">
    <property type="entry name" value="Sulfate_transp"/>
    <property type="match status" value="1"/>
</dbReference>